<evidence type="ECO:0000313" key="1">
    <source>
        <dbReference type="EMBL" id="KRY82979.1"/>
    </source>
</evidence>
<accession>A0A0V1FCG2</accession>
<keyword evidence="2" id="KW-1185">Reference proteome</keyword>
<reference evidence="1 2" key="1">
    <citation type="submission" date="2015-01" db="EMBL/GenBank/DDBJ databases">
        <title>Evolution of Trichinella species and genotypes.</title>
        <authorList>
            <person name="Korhonen P.K."/>
            <person name="Edoardo P."/>
            <person name="Giuseppe L.R."/>
            <person name="Gasser R.B."/>
        </authorList>
    </citation>
    <scope>NUCLEOTIDE SEQUENCE [LARGE SCALE GENOMIC DNA]</scope>
    <source>
        <strain evidence="1">ISS470</strain>
    </source>
</reference>
<dbReference type="AlphaFoldDB" id="A0A0V1FCG2"/>
<dbReference type="Proteomes" id="UP000054995">
    <property type="component" value="Unassembled WGS sequence"/>
</dbReference>
<comment type="caution">
    <text evidence="1">The sequence shown here is derived from an EMBL/GenBank/DDBJ whole genome shotgun (WGS) entry which is preliminary data.</text>
</comment>
<gene>
    <name evidence="1" type="ORF">T4D_15321</name>
</gene>
<evidence type="ECO:0000313" key="2">
    <source>
        <dbReference type="Proteomes" id="UP000054995"/>
    </source>
</evidence>
<protein>
    <submittedName>
        <fullName evidence="1">Uncharacterized protein</fullName>
    </submittedName>
</protein>
<name>A0A0V1FCG2_TRIPS</name>
<proteinExistence type="predicted"/>
<sequence length="69" mass="8192">MHIFLSEKQEVEICRGKGGRKETRKRSFERSFKFINVKAFHIGFQLSLGVKCAKERKQIHEILNDKKEK</sequence>
<dbReference type="EMBL" id="JYDT01000155">
    <property type="protein sequence ID" value="KRY82979.1"/>
    <property type="molecule type" value="Genomic_DNA"/>
</dbReference>
<organism evidence="1 2">
    <name type="scientific">Trichinella pseudospiralis</name>
    <name type="common">Parasitic roundworm</name>
    <dbReference type="NCBI Taxonomy" id="6337"/>
    <lineage>
        <taxon>Eukaryota</taxon>
        <taxon>Metazoa</taxon>
        <taxon>Ecdysozoa</taxon>
        <taxon>Nematoda</taxon>
        <taxon>Enoplea</taxon>
        <taxon>Dorylaimia</taxon>
        <taxon>Trichinellida</taxon>
        <taxon>Trichinellidae</taxon>
        <taxon>Trichinella</taxon>
    </lineage>
</organism>